<protein>
    <recommendedName>
        <fullName evidence="2 8">GTPase Der</fullName>
    </recommendedName>
    <alternativeName>
        <fullName evidence="7 8">GTP-binding protein EngA</fullName>
    </alternativeName>
</protein>
<dbReference type="Gene3D" id="3.40.50.300">
    <property type="entry name" value="P-loop containing nucleotide triphosphate hydrolases"/>
    <property type="match status" value="2"/>
</dbReference>
<dbReference type="InterPro" id="IPR003593">
    <property type="entry name" value="AAA+_ATPase"/>
</dbReference>
<feature type="binding site" evidence="8">
    <location>
        <begin position="230"/>
        <end position="234"/>
    </location>
    <ligand>
        <name>GTP</name>
        <dbReference type="ChEBI" id="CHEBI:37565"/>
        <label>2</label>
    </ligand>
</feature>
<dbReference type="FunFam" id="3.40.50.300:FF:000040">
    <property type="entry name" value="GTPase Der"/>
    <property type="match status" value="1"/>
</dbReference>
<dbReference type="AlphaFoldDB" id="A0A2T5G8K9"/>
<dbReference type="PROSITE" id="PS51712">
    <property type="entry name" value="G_ENGA"/>
    <property type="match status" value="2"/>
</dbReference>
<evidence type="ECO:0000256" key="7">
    <source>
        <dbReference type="ARBA" id="ARBA00032345"/>
    </source>
</evidence>
<dbReference type="Gene3D" id="3.30.300.20">
    <property type="match status" value="1"/>
</dbReference>
<dbReference type="InterPro" id="IPR005225">
    <property type="entry name" value="Small_GTP-bd"/>
</dbReference>
<dbReference type="NCBIfam" id="TIGR00231">
    <property type="entry name" value="small_GTP"/>
    <property type="match status" value="2"/>
</dbReference>
<comment type="function">
    <text evidence="8 10">GTPase that plays an essential role in the late steps of ribosome biogenesis.</text>
</comment>
<dbReference type="InterPro" id="IPR031166">
    <property type="entry name" value="G_ENGA"/>
</dbReference>
<evidence type="ECO:0000256" key="1">
    <source>
        <dbReference type="ARBA" id="ARBA00008279"/>
    </source>
</evidence>
<dbReference type="PANTHER" id="PTHR43834">
    <property type="entry name" value="GTPASE DER"/>
    <property type="match status" value="1"/>
</dbReference>
<keyword evidence="6 8" id="KW-0342">GTP-binding</keyword>
<feature type="binding site" evidence="8">
    <location>
        <begin position="119"/>
        <end position="122"/>
    </location>
    <ligand>
        <name>GTP</name>
        <dbReference type="ChEBI" id="CHEBI:37565"/>
        <label>1</label>
    </ligand>
</feature>
<evidence type="ECO:0000256" key="10">
    <source>
        <dbReference type="RuleBase" id="RU004481"/>
    </source>
</evidence>
<evidence type="ECO:0000256" key="3">
    <source>
        <dbReference type="ARBA" id="ARBA00022517"/>
    </source>
</evidence>
<dbReference type="Pfam" id="PF14714">
    <property type="entry name" value="KH_dom-like"/>
    <property type="match status" value="1"/>
</dbReference>
<dbReference type="PANTHER" id="PTHR43834:SF6">
    <property type="entry name" value="GTPASE DER"/>
    <property type="match status" value="1"/>
</dbReference>
<accession>A0A2T5G8K9</accession>
<dbReference type="InterPro" id="IPR032859">
    <property type="entry name" value="KH_dom-like"/>
</dbReference>
<dbReference type="NCBIfam" id="TIGR03594">
    <property type="entry name" value="GTPase_EngA"/>
    <property type="match status" value="1"/>
</dbReference>
<organism evidence="12 13">
    <name type="scientific">Brockia lithotrophica</name>
    <dbReference type="NCBI Taxonomy" id="933949"/>
    <lineage>
        <taxon>Bacteria</taxon>
        <taxon>Bacillati</taxon>
        <taxon>Bacillota</taxon>
        <taxon>Bacilli</taxon>
        <taxon>Bacillales</taxon>
        <taxon>Bacillales Family X. Incertae Sedis</taxon>
        <taxon>Brockia</taxon>
    </lineage>
</organism>
<keyword evidence="3 8" id="KW-0690">Ribosome biogenesis</keyword>
<dbReference type="GO" id="GO:0043022">
    <property type="term" value="F:ribosome binding"/>
    <property type="evidence" value="ECO:0007669"/>
    <property type="project" value="TreeGrafter"/>
</dbReference>
<dbReference type="SMART" id="SM00382">
    <property type="entry name" value="AAA"/>
    <property type="match status" value="2"/>
</dbReference>
<evidence type="ECO:0000313" key="13">
    <source>
        <dbReference type="Proteomes" id="UP000244016"/>
    </source>
</evidence>
<keyword evidence="4 10" id="KW-0677">Repeat</keyword>
<evidence type="ECO:0000256" key="8">
    <source>
        <dbReference type="HAMAP-Rule" id="MF_00195"/>
    </source>
</evidence>
<feature type="binding site" evidence="8">
    <location>
        <begin position="56"/>
        <end position="60"/>
    </location>
    <ligand>
        <name>GTP</name>
        <dbReference type="ChEBI" id="CHEBI:37565"/>
        <label>1</label>
    </ligand>
</feature>
<evidence type="ECO:0000256" key="9">
    <source>
        <dbReference type="PROSITE-ProRule" id="PRU01049"/>
    </source>
</evidence>
<keyword evidence="5 8" id="KW-0547">Nucleotide-binding</keyword>
<gene>
    <name evidence="8" type="primary">der</name>
    <name evidence="12" type="ORF">BLITH_0695</name>
</gene>
<dbReference type="PRINTS" id="PR00326">
    <property type="entry name" value="GTP1OBG"/>
</dbReference>
<comment type="caution">
    <text evidence="12">The sequence shown here is derived from an EMBL/GenBank/DDBJ whole genome shotgun (WGS) entry which is preliminary data.</text>
</comment>
<evidence type="ECO:0000256" key="6">
    <source>
        <dbReference type="ARBA" id="ARBA00023134"/>
    </source>
</evidence>
<dbReference type="InterPro" id="IPR016484">
    <property type="entry name" value="GTPase_Der"/>
</dbReference>
<dbReference type="HAMAP" id="MF_00195">
    <property type="entry name" value="GTPase_Der"/>
    <property type="match status" value="1"/>
</dbReference>
<evidence type="ECO:0000256" key="4">
    <source>
        <dbReference type="ARBA" id="ARBA00022737"/>
    </source>
</evidence>
<dbReference type="CDD" id="cd01894">
    <property type="entry name" value="EngA1"/>
    <property type="match status" value="1"/>
</dbReference>
<dbReference type="Proteomes" id="UP000244016">
    <property type="component" value="Unassembled WGS sequence"/>
</dbReference>
<feature type="domain" description="EngA-type G" evidence="11">
    <location>
        <begin position="177"/>
        <end position="352"/>
    </location>
</feature>
<sequence length="447" mass="49306">MGGTVAIVGRPNVGKSTLFNRLIGERRAIVEDVPGVTRDRLYGEAEWFARRFWVVDTGGLDLEAREEIPAAIRRQVLAALDEADLVLFVVSAQEGITPADESIAQLLRKSGKPALLVVNKVDAPAHELLVPEFYRLGLSDPIAVSAAHGKGIAALVEAVLSRLPQEEGGEGVGDDAIRVAIVGRPNVGKSSLVNAILGEERVVVTDVPGTTRDAVDVPFRTPEAEFVLVDTAGLRRPGRVGQGTEYYSTLRTLRALERAHVAVLVLDATEGIVEQDRRIAGYAWERRRAVVVAFNKWDAVERDPQLSVRYEKEVRRDLYFLANPPVLYISALTGRKVSRLLEEVRAAAERFRFWIDPEELDALFRDAVLLTPPPSVGGKRPRLYRMRQVLTGPPKFVVEVDDPSLVTSGYLGYLENRLREVHPLPGVPIRIEAERYAARRRTPSGSA</sequence>
<dbReference type="GO" id="GO:0005525">
    <property type="term" value="F:GTP binding"/>
    <property type="evidence" value="ECO:0007669"/>
    <property type="project" value="UniProtKB-UniRule"/>
</dbReference>
<dbReference type="GO" id="GO:0042254">
    <property type="term" value="P:ribosome biogenesis"/>
    <property type="evidence" value="ECO:0007669"/>
    <property type="project" value="UniProtKB-KW"/>
</dbReference>
<comment type="subunit">
    <text evidence="8">Associates with the 50S ribosomal subunit.</text>
</comment>
<dbReference type="InterPro" id="IPR006073">
    <property type="entry name" value="GTP-bd"/>
</dbReference>
<evidence type="ECO:0000256" key="2">
    <source>
        <dbReference type="ARBA" id="ARBA00020953"/>
    </source>
</evidence>
<evidence type="ECO:0000259" key="11">
    <source>
        <dbReference type="PROSITE" id="PS51712"/>
    </source>
</evidence>
<feature type="binding site" evidence="8">
    <location>
        <begin position="9"/>
        <end position="16"/>
    </location>
    <ligand>
        <name>GTP</name>
        <dbReference type="ChEBI" id="CHEBI:37565"/>
        <label>1</label>
    </ligand>
</feature>
<proteinExistence type="inferred from homology"/>
<feature type="binding site" evidence="8">
    <location>
        <begin position="183"/>
        <end position="190"/>
    </location>
    <ligand>
        <name>GTP</name>
        <dbReference type="ChEBI" id="CHEBI:37565"/>
        <label>2</label>
    </ligand>
</feature>
<dbReference type="FunFam" id="3.40.50.300:FF:000057">
    <property type="entry name" value="GTPase Der"/>
    <property type="match status" value="1"/>
</dbReference>
<comment type="similarity">
    <text evidence="1 8 9 10">Belongs to the TRAFAC class TrmE-Era-EngA-EngB-Septin-like GTPase superfamily. EngA (Der) GTPase family.</text>
</comment>
<evidence type="ECO:0000313" key="12">
    <source>
        <dbReference type="EMBL" id="PTQ52516.1"/>
    </source>
</evidence>
<feature type="binding site" evidence="8">
    <location>
        <begin position="295"/>
        <end position="298"/>
    </location>
    <ligand>
        <name>GTP</name>
        <dbReference type="ChEBI" id="CHEBI:37565"/>
        <label>2</label>
    </ligand>
</feature>
<name>A0A2T5G8K9_9BACL</name>
<feature type="domain" description="EngA-type G" evidence="11">
    <location>
        <begin position="3"/>
        <end position="167"/>
    </location>
</feature>
<dbReference type="Pfam" id="PF01926">
    <property type="entry name" value="MMR_HSR1"/>
    <property type="match status" value="2"/>
</dbReference>
<dbReference type="CDD" id="cd01895">
    <property type="entry name" value="EngA2"/>
    <property type="match status" value="1"/>
</dbReference>
<reference evidence="12 13" key="1">
    <citation type="submission" date="2017-08" db="EMBL/GenBank/DDBJ databases">
        <title>Burning lignite coal seam in the remote Altai Mountains harbors a hydrogen-driven thermophilic microbial community.</title>
        <authorList>
            <person name="Kadnikov V.V."/>
            <person name="Mardanov A.V."/>
            <person name="Ivasenko D."/>
            <person name="Beletsky A.V."/>
            <person name="Karnachuk O.V."/>
            <person name="Ravin N.V."/>
        </authorList>
    </citation>
    <scope>NUCLEOTIDE SEQUENCE [LARGE SCALE GENOMIC DNA]</scope>
    <source>
        <strain evidence="12">AL31</strain>
    </source>
</reference>
<dbReference type="SUPFAM" id="SSF52540">
    <property type="entry name" value="P-loop containing nucleoside triphosphate hydrolases"/>
    <property type="match status" value="2"/>
</dbReference>
<dbReference type="EMBL" id="PEBW01000002">
    <property type="protein sequence ID" value="PTQ52516.1"/>
    <property type="molecule type" value="Genomic_DNA"/>
</dbReference>
<dbReference type="PIRSF" id="PIRSF006485">
    <property type="entry name" value="GTP-binding_EngA"/>
    <property type="match status" value="1"/>
</dbReference>
<dbReference type="InterPro" id="IPR015946">
    <property type="entry name" value="KH_dom-like_a/b"/>
</dbReference>
<dbReference type="InterPro" id="IPR027417">
    <property type="entry name" value="P-loop_NTPase"/>
</dbReference>
<evidence type="ECO:0000256" key="5">
    <source>
        <dbReference type="ARBA" id="ARBA00022741"/>
    </source>
</evidence>